<proteinExistence type="predicted"/>
<evidence type="ECO:0000313" key="7">
    <source>
        <dbReference type="Proteomes" id="UP000298213"/>
    </source>
</evidence>
<comment type="caution">
    <text evidence="6">The sequence shown here is derived from an EMBL/GenBank/DDBJ whole genome shotgun (WGS) entry which is preliminary data.</text>
</comment>
<accession>A0A4Y8ZSB6</accession>
<gene>
    <name evidence="6" type="ORF">E2493_08105</name>
</gene>
<dbReference type="Pfam" id="PF13377">
    <property type="entry name" value="Peripla_BP_3"/>
    <property type="match status" value="1"/>
</dbReference>
<evidence type="ECO:0000256" key="2">
    <source>
        <dbReference type="ARBA" id="ARBA00023125"/>
    </source>
</evidence>
<dbReference type="InterPro" id="IPR046335">
    <property type="entry name" value="LacI/GalR-like_sensor"/>
</dbReference>
<keyword evidence="2 6" id="KW-0238">DNA-binding</keyword>
<dbReference type="SUPFAM" id="SSF53822">
    <property type="entry name" value="Periplasmic binding protein-like I"/>
    <property type="match status" value="1"/>
</dbReference>
<dbReference type="AlphaFoldDB" id="A0A4Y8ZSB6"/>
<dbReference type="Proteomes" id="UP000298213">
    <property type="component" value="Unassembled WGS sequence"/>
</dbReference>
<protein>
    <submittedName>
        <fullName evidence="6">LacI family DNA-binding transcriptional regulator</fullName>
    </submittedName>
</protein>
<evidence type="ECO:0000313" key="6">
    <source>
        <dbReference type="EMBL" id="TFI58814.1"/>
    </source>
</evidence>
<evidence type="ECO:0000256" key="3">
    <source>
        <dbReference type="ARBA" id="ARBA00023163"/>
    </source>
</evidence>
<dbReference type="GO" id="GO:0000976">
    <property type="term" value="F:transcription cis-regulatory region binding"/>
    <property type="evidence" value="ECO:0007669"/>
    <property type="project" value="TreeGrafter"/>
</dbReference>
<dbReference type="InterPro" id="IPR028082">
    <property type="entry name" value="Peripla_BP_I"/>
</dbReference>
<dbReference type="PANTHER" id="PTHR30146">
    <property type="entry name" value="LACI-RELATED TRANSCRIPTIONAL REPRESSOR"/>
    <property type="match status" value="1"/>
</dbReference>
<evidence type="ECO:0000256" key="1">
    <source>
        <dbReference type="ARBA" id="ARBA00023015"/>
    </source>
</evidence>
<dbReference type="Pfam" id="PF00356">
    <property type="entry name" value="LacI"/>
    <property type="match status" value="1"/>
</dbReference>
<dbReference type="SUPFAM" id="SSF47413">
    <property type="entry name" value="lambda repressor-like DNA-binding domains"/>
    <property type="match status" value="1"/>
</dbReference>
<keyword evidence="7" id="KW-1185">Reference proteome</keyword>
<dbReference type="RefSeq" id="WP_135085546.1">
    <property type="nucleotide sequence ID" value="NZ_SPDV01000012.1"/>
</dbReference>
<dbReference type="EMBL" id="SPDV01000012">
    <property type="protein sequence ID" value="TFI58814.1"/>
    <property type="molecule type" value="Genomic_DNA"/>
</dbReference>
<keyword evidence="3" id="KW-0804">Transcription</keyword>
<dbReference type="SMART" id="SM00354">
    <property type="entry name" value="HTH_LACI"/>
    <property type="match status" value="1"/>
</dbReference>
<dbReference type="Gene3D" id="1.10.260.40">
    <property type="entry name" value="lambda repressor-like DNA-binding domains"/>
    <property type="match status" value="1"/>
</dbReference>
<dbReference type="GO" id="GO:0003700">
    <property type="term" value="F:DNA-binding transcription factor activity"/>
    <property type="evidence" value="ECO:0007669"/>
    <property type="project" value="TreeGrafter"/>
</dbReference>
<dbReference type="OrthoDB" id="7185860at2"/>
<evidence type="ECO:0000259" key="5">
    <source>
        <dbReference type="PROSITE" id="PS50932"/>
    </source>
</evidence>
<name>A0A4Y8ZSB6_9SPHN</name>
<sequence>MTDVPDNEHTPSGPGKRPTINDVAHLAGVSKKTVSRVINRVATVGEDVRERVDNAICALGFTPNLQARSLAFRRSFLVGLIYDNPSPTYVVNMQLGVLDALGPLGFELVVHPCSREAPSLLDDIRGFVERQRLAGAILPPPLSEDERIIALLRELGCRYVRVAALALDEPEAMVTTNDQLGAAEAARWLVDQGHRRIALVRGPSSFCSSEVRGQGFLSALAERGITLDPACDVAGAYTFESGVEMGHRLLGLADPPTAIFALNDDMAIGVMQAARERGLDLPAQLSIVGFDDLPMAARVWPNLTSVRLPIREMGNMAALKLLAPIVGDALEPLSLPDVRPALVLRQSAIALPGAEPPR</sequence>
<evidence type="ECO:0000256" key="4">
    <source>
        <dbReference type="SAM" id="MobiDB-lite"/>
    </source>
</evidence>
<feature type="domain" description="HTH lacI-type" evidence="5">
    <location>
        <begin position="18"/>
        <end position="72"/>
    </location>
</feature>
<dbReference type="CDD" id="cd01545">
    <property type="entry name" value="PBP1_SalR"/>
    <property type="match status" value="1"/>
</dbReference>
<dbReference type="CDD" id="cd01392">
    <property type="entry name" value="HTH_LacI"/>
    <property type="match status" value="1"/>
</dbReference>
<dbReference type="Gene3D" id="3.40.50.2300">
    <property type="match status" value="2"/>
</dbReference>
<dbReference type="PROSITE" id="PS50932">
    <property type="entry name" value="HTH_LACI_2"/>
    <property type="match status" value="1"/>
</dbReference>
<dbReference type="InterPro" id="IPR000843">
    <property type="entry name" value="HTH_LacI"/>
</dbReference>
<dbReference type="PANTHER" id="PTHR30146:SF153">
    <property type="entry name" value="LACTOSE OPERON REPRESSOR"/>
    <property type="match status" value="1"/>
</dbReference>
<keyword evidence="1" id="KW-0805">Transcription regulation</keyword>
<dbReference type="PROSITE" id="PS00356">
    <property type="entry name" value="HTH_LACI_1"/>
    <property type="match status" value="1"/>
</dbReference>
<dbReference type="PRINTS" id="PR00036">
    <property type="entry name" value="HTHLACI"/>
</dbReference>
<feature type="region of interest" description="Disordered" evidence="4">
    <location>
        <begin position="1"/>
        <end position="21"/>
    </location>
</feature>
<reference evidence="6 7" key="1">
    <citation type="submission" date="2019-03" db="EMBL/GenBank/DDBJ databases">
        <title>Genome sequence of Sphingomonas sp. 17J27-24.</title>
        <authorList>
            <person name="Kim M."/>
            <person name="Maeng S."/>
            <person name="Sathiyaraj S."/>
        </authorList>
    </citation>
    <scope>NUCLEOTIDE SEQUENCE [LARGE SCALE GENOMIC DNA]</scope>
    <source>
        <strain evidence="6 7">17J27-24</strain>
    </source>
</reference>
<dbReference type="InterPro" id="IPR010982">
    <property type="entry name" value="Lambda_DNA-bd_dom_sf"/>
</dbReference>
<organism evidence="6 7">
    <name type="scientific">Sphingomonas parva</name>
    <dbReference type="NCBI Taxonomy" id="2555898"/>
    <lineage>
        <taxon>Bacteria</taxon>
        <taxon>Pseudomonadati</taxon>
        <taxon>Pseudomonadota</taxon>
        <taxon>Alphaproteobacteria</taxon>
        <taxon>Sphingomonadales</taxon>
        <taxon>Sphingomonadaceae</taxon>
        <taxon>Sphingomonas</taxon>
    </lineage>
</organism>